<keyword evidence="7" id="KW-1185">Reference proteome</keyword>
<evidence type="ECO:0000313" key="6">
    <source>
        <dbReference type="EMBL" id="SMP11774.1"/>
    </source>
</evidence>
<evidence type="ECO:0000256" key="2">
    <source>
        <dbReference type="ARBA" id="ARBA00022692"/>
    </source>
</evidence>
<evidence type="ECO:0000256" key="1">
    <source>
        <dbReference type="ARBA" id="ARBA00004141"/>
    </source>
</evidence>
<feature type="transmembrane region" description="Helical" evidence="5">
    <location>
        <begin position="540"/>
        <end position="565"/>
    </location>
</feature>
<feature type="transmembrane region" description="Helical" evidence="5">
    <location>
        <begin position="374"/>
        <end position="393"/>
    </location>
</feature>
<name>A0ABY1NK42_9FLAO</name>
<gene>
    <name evidence="6" type="ORF">SAMN06264346_102386</name>
</gene>
<evidence type="ECO:0000313" key="7">
    <source>
        <dbReference type="Proteomes" id="UP001157960"/>
    </source>
</evidence>
<dbReference type="InterPro" id="IPR023271">
    <property type="entry name" value="Aquaporin-like"/>
</dbReference>
<feature type="transmembrane region" description="Helical" evidence="5">
    <location>
        <begin position="595"/>
        <end position="622"/>
    </location>
</feature>
<feature type="transmembrane region" description="Helical" evidence="5">
    <location>
        <begin position="342"/>
        <end position="362"/>
    </location>
</feature>
<feature type="transmembrane region" description="Helical" evidence="5">
    <location>
        <begin position="473"/>
        <end position="493"/>
    </location>
</feature>
<feature type="transmembrane region" description="Helical" evidence="5">
    <location>
        <begin position="432"/>
        <end position="453"/>
    </location>
</feature>
<evidence type="ECO:0000256" key="5">
    <source>
        <dbReference type="SAM" id="Phobius"/>
    </source>
</evidence>
<keyword evidence="4 5" id="KW-0472">Membrane</keyword>
<dbReference type="EMBL" id="FXTZ01000002">
    <property type="protein sequence ID" value="SMP11774.1"/>
    <property type="molecule type" value="Genomic_DNA"/>
</dbReference>
<dbReference type="Gene3D" id="1.20.1080.10">
    <property type="entry name" value="Glycerol uptake facilitator protein"/>
    <property type="match status" value="1"/>
</dbReference>
<accession>A0ABY1NK42</accession>
<organism evidence="6 7">
    <name type="scientific">Chryseobacterium profundimaris</name>
    <dbReference type="NCBI Taxonomy" id="1387275"/>
    <lineage>
        <taxon>Bacteria</taxon>
        <taxon>Pseudomonadati</taxon>
        <taxon>Bacteroidota</taxon>
        <taxon>Flavobacteriia</taxon>
        <taxon>Flavobacteriales</taxon>
        <taxon>Weeksellaceae</taxon>
        <taxon>Chryseobacterium group</taxon>
        <taxon>Chryseobacterium</taxon>
    </lineage>
</organism>
<protein>
    <submittedName>
        <fullName evidence="6">Site-specific recombinase</fullName>
    </submittedName>
</protein>
<evidence type="ECO:0000256" key="3">
    <source>
        <dbReference type="ARBA" id="ARBA00022989"/>
    </source>
</evidence>
<keyword evidence="2 5" id="KW-0812">Transmembrane</keyword>
<keyword evidence="3 5" id="KW-1133">Transmembrane helix</keyword>
<dbReference type="RefSeq" id="WP_283421417.1">
    <property type="nucleotide sequence ID" value="NZ_FXTZ01000002.1"/>
</dbReference>
<dbReference type="Pfam" id="PF10136">
    <property type="entry name" value="SpecificRecomb"/>
    <property type="match status" value="1"/>
</dbReference>
<comment type="subcellular location">
    <subcellularLocation>
        <location evidence="1">Membrane</location>
        <topology evidence="1">Multi-pass membrane protein</topology>
    </subcellularLocation>
</comment>
<evidence type="ECO:0000256" key="4">
    <source>
        <dbReference type="ARBA" id="ARBA00023136"/>
    </source>
</evidence>
<reference evidence="6 7" key="1">
    <citation type="submission" date="2017-05" db="EMBL/GenBank/DDBJ databases">
        <authorList>
            <person name="Varghese N."/>
            <person name="Submissions S."/>
        </authorList>
    </citation>
    <scope>NUCLEOTIDE SEQUENCE [LARGE SCALE GENOMIC DNA]</scope>
    <source>
        <strain evidence="6 7">DSM 28214</strain>
    </source>
</reference>
<proteinExistence type="predicted"/>
<sequence length="675" mass="76957">MKFFSSNTGNFKSVLKKYFSFKNETASLEPLSEFLEAIKKADFNDVLNFFKQDQNFAENFRYYLYRIFSDRPFNLSLTEASILSENAFIPELKNRILNKVLPPVEHENTVWYLIDNVSFRPKKDLEYFQNLPQDELTELMQILGIADFIRNPKVKNELVFSMNILSWRVTGMALEVEVIKMAPEYRNFDNPFLALQNELESLAEDFNKKPQHQLNSKDSHYKQIKIYIQQCLDFVTIAFKNSSKYGISGKINHSLLKIRQQVRRILEILNLLVIDNEQDVIVKSKQLIFNILIYKSHKNNVRDLVNDSTTLISHLITSHTAETGSGYITSTSKEYLKMLRKAAGGGVIVGALCILKMIYSYIPGSEFSHAFLYSFNYVMGFIMIFLMGFALATKQPSMTATTMARVLSDVKNTKRNYWDFAHLVSKLFRSQFIAFMGNVLMSFPVAMIIIYALDVLLGINLAAEKSDKFLKNLNFITSSSIAQGALTGVYLFISGIISGSVGNKTVFFKIPQRIEKNPLIKNTFGHHFAKRLSSFYARNWAGIMSYVWLGVLMGITASVGSFLGLNIDTKHISFEAGNLALGIYGNDFNVDLETILMGVSTVFLIGFANFSVSFGLSMLLAFRSRKITSVEIRKIITHIIKYFGKNPVIFFFPIRSILDENAKKLIKETTKSEDH</sequence>
<dbReference type="InterPro" id="IPR011385">
    <property type="entry name" value="Site-sp_rcmbase"/>
</dbReference>
<dbReference type="Proteomes" id="UP001157960">
    <property type="component" value="Unassembled WGS sequence"/>
</dbReference>
<comment type="caution">
    <text evidence="6">The sequence shown here is derived from an EMBL/GenBank/DDBJ whole genome shotgun (WGS) entry which is preliminary data.</text>
</comment>